<dbReference type="PATRIC" id="fig|466.6.peg.3338"/>
<reference evidence="1 2" key="1">
    <citation type="submission" date="2015-11" db="EMBL/GenBank/DDBJ databases">
        <title>Genomic analysis of 38 Legionella species identifies large and diverse effector repertoires.</title>
        <authorList>
            <person name="Burstein D."/>
            <person name="Amaro F."/>
            <person name="Zusman T."/>
            <person name="Lifshitz Z."/>
            <person name="Cohen O."/>
            <person name="Gilbert J.A."/>
            <person name="Pupko T."/>
            <person name="Shuman H.A."/>
            <person name="Segal G."/>
        </authorList>
    </citation>
    <scope>NUCLEOTIDE SEQUENCE [LARGE SCALE GENOMIC DNA]</scope>
    <source>
        <strain evidence="1 2">PX-1-G2-E2</strain>
    </source>
</reference>
<keyword evidence="2" id="KW-1185">Reference proteome</keyword>
<evidence type="ECO:0000313" key="2">
    <source>
        <dbReference type="Proteomes" id="UP000054908"/>
    </source>
</evidence>
<proteinExistence type="predicted"/>
<evidence type="ECO:0000313" key="1">
    <source>
        <dbReference type="EMBL" id="KTD24245.1"/>
    </source>
</evidence>
<gene>
    <name evidence="1" type="ORF">Lmac_3118</name>
</gene>
<accession>A0A0W0VW07</accession>
<dbReference type="Proteomes" id="UP000054908">
    <property type="component" value="Unassembled WGS sequence"/>
</dbReference>
<dbReference type="EMBL" id="LNYL01000051">
    <property type="protein sequence ID" value="KTD24245.1"/>
    <property type="molecule type" value="Genomic_DNA"/>
</dbReference>
<organism evidence="1 2">
    <name type="scientific">Legionella maceachernii</name>
    <dbReference type="NCBI Taxonomy" id="466"/>
    <lineage>
        <taxon>Bacteria</taxon>
        <taxon>Pseudomonadati</taxon>
        <taxon>Pseudomonadota</taxon>
        <taxon>Gammaproteobacteria</taxon>
        <taxon>Legionellales</taxon>
        <taxon>Legionellaceae</taxon>
        <taxon>Legionella</taxon>
    </lineage>
</organism>
<evidence type="ECO:0008006" key="3">
    <source>
        <dbReference type="Google" id="ProtNLM"/>
    </source>
</evidence>
<sequence>MEKVGYAQHLKGHFFDKAWHESVKDDAWIKSQDYKANREPMLALCLRYGLLKDLKQSFYDLIKCDFRSEALLILPQLPNEELEKSIYFALKLNRINMAKEILRRYKGTVYYTIMLEALIEGTQYCSIETHAETLAWLRALLSDYSFSPLILRDILKDLISVDGTGNPNHLAISFQILPDVARQLISITCKYPEEQEMVSDLLNQTYFAVMREANARALNDGNVGCENLALKTLQKLHAIYPPPIGL</sequence>
<comment type="caution">
    <text evidence="1">The sequence shown here is derived from an EMBL/GenBank/DDBJ whole genome shotgun (WGS) entry which is preliminary data.</text>
</comment>
<protein>
    <recommendedName>
        <fullName evidence="3">Ankyrin repeat protein</fullName>
    </recommendedName>
</protein>
<name>A0A0W0VW07_9GAMM</name>
<dbReference type="AlphaFoldDB" id="A0A0W0VW07"/>